<dbReference type="InterPro" id="IPR023210">
    <property type="entry name" value="NADP_OxRdtase_dom"/>
</dbReference>
<dbReference type="PANTHER" id="PTHR43364">
    <property type="entry name" value="NADH-SPECIFIC METHYLGLYOXAL REDUCTASE-RELATED"/>
    <property type="match status" value="1"/>
</dbReference>
<keyword evidence="1" id="KW-0560">Oxidoreductase</keyword>
<protein>
    <submittedName>
        <fullName evidence="3">Aryl-alcohol dehydrogenase-like predicted oxidoreductase</fullName>
    </submittedName>
</protein>
<accession>A0A852T6N0</accession>
<dbReference type="GO" id="GO:0005829">
    <property type="term" value="C:cytosol"/>
    <property type="evidence" value="ECO:0007669"/>
    <property type="project" value="TreeGrafter"/>
</dbReference>
<feature type="domain" description="NADP-dependent oxidoreductase" evidence="2">
    <location>
        <begin position="15"/>
        <end position="310"/>
    </location>
</feature>
<dbReference type="InterPro" id="IPR050523">
    <property type="entry name" value="AKR_Detox_Biosynth"/>
</dbReference>
<dbReference type="Gene3D" id="3.20.20.100">
    <property type="entry name" value="NADP-dependent oxidoreductase domain"/>
    <property type="match status" value="1"/>
</dbReference>
<dbReference type="AlphaFoldDB" id="A0A852T6N0"/>
<sequence length="316" mass="35773">MEKVLLRNSDLNVSRLCFGGCPMGGYGWGEVSKSELINAVNQALDLGVNFFDTADVYGLGEGEQTLGKALGKHRNRAIIATKFGVRVKDGRTYYDNSPEWINLAVRESLKRLGTDYIDLYQLHYRDSKTPISEVIRVLESLKEQGLIRQYGLSNITKGDVNELKQHIGKFVSFQDEYSLATRINERDMFKLAQKLELTPITWGSLGQGILTGKYDQDIKFGPNDRRSRDIYINFHGEKLKNNLKIVEEIKKISSEIGKPIPAIAIRWILDYIPNSVVITGIKNKKQLESNANALGWELSKEYIESLDKISKEVVLI</sequence>
<dbReference type="PRINTS" id="PR00069">
    <property type="entry name" value="ALDKETRDTASE"/>
</dbReference>
<dbReference type="Pfam" id="PF00248">
    <property type="entry name" value="Aldo_ket_red"/>
    <property type="match status" value="1"/>
</dbReference>
<proteinExistence type="predicted"/>
<dbReference type="PANTHER" id="PTHR43364:SF4">
    <property type="entry name" value="NAD(P)-LINKED OXIDOREDUCTASE SUPERFAMILY PROTEIN"/>
    <property type="match status" value="1"/>
</dbReference>
<dbReference type="SUPFAM" id="SSF51430">
    <property type="entry name" value="NAD(P)-linked oxidoreductase"/>
    <property type="match status" value="1"/>
</dbReference>
<gene>
    <name evidence="3" type="ORF">F4694_000570</name>
</gene>
<comment type="caution">
    <text evidence="3">The sequence shown here is derived from an EMBL/GenBank/DDBJ whole genome shotgun (WGS) entry which is preliminary data.</text>
</comment>
<evidence type="ECO:0000259" key="2">
    <source>
        <dbReference type="Pfam" id="PF00248"/>
    </source>
</evidence>
<organism evidence="3 4">
    <name type="scientific">Neobacillus niacini</name>
    <dbReference type="NCBI Taxonomy" id="86668"/>
    <lineage>
        <taxon>Bacteria</taxon>
        <taxon>Bacillati</taxon>
        <taxon>Bacillota</taxon>
        <taxon>Bacilli</taxon>
        <taxon>Bacillales</taxon>
        <taxon>Bacillaceae</taxon>
        <taxon>Neobacillus</taxon>
    </lineage>
</organism>
<evidence type="ECO:0000256" key="1">
    <source>
        <dbReference type="ARBA" id="ARBA00023002"/>
    </source>
</evidence>
<reference evidence="4" key="1">
    <citation type="submission" date="2020-07" db="EMBL/GenBank/DDBJ databases">
        <authorList>
            <person name="Partida-Martinez L."/>
            <person name="Huntemann M."/>
            <person name="Clum A."/>
            <person name="Wang J."/>
            <person name="Palaniappan K."/>
            <person name="Ritter S."/>
            <person name="Chen I.-M."/>
            <person name="Stamatis D."/>
            <person name="Reddy T."/>
            <person name="O'Malley R."/>
            <person name="Daum C."/>
            <person name="Shapiro N."/>
            <person name="Ivanova N."/>
            <person name="Kyrpides N."/>
            <person name="Woyke T."/>
        </authorList>
    </citation>
    <scope>NUCLEOTIDE SEQUENCE [LARGE SCALE GENOMIC DNA]</scope>
    <source>
        <strain evidence="4">AT2.8</strain>
    </source>
</reference>
<dbReference type="Proteomes" id="UP000548423">
    <property type="component" value="Unassembled WGS sequence"/>
</dbReference>
<name>A0A852T6N0_9BACI</name>
<dbReference type="EMBL" id="JACCBX010000001">
    <property type="protein sequence ID" value="NYE03851.1"/>
    <property type="molecule type" value="Genomic_DNA"/>
</dbReference>
<evidence type="ECO:0000313" key="3">
    <source>
        <dbReference type="EMBL" id="NYE03851.1"/>
    </source>
</evidence>
<reference evidence="4" key="2">
    <citation type="submission" date="2020-08" db="EMBL/GenBank/DDBJ databases">
        <title>The Agave Microbiome: Exploring the role of microbial communities in plant adaptations to desert environments.</title>
        <authorList>
            <person name="Partida-Martinez L.P."/>
        </authorList>
    </citation>
    <scope>NUCLEOTIDE SEQUENCE [LARGE SCALE GENOMIC DNA]</scope>
    <source>
        <strain evidence="4">AT2.8</strain>
    </source>
</reference>
<dbReference type="InterPro" id="IPR036812">
    <property type="entry name" value="NAD(P)_OxRdtase_dom_sf"/>
</dbReference>
<dbReference type="CDD" id="cd19084">
    <property type="entry name" value="AKR_AKR11B1-like"/>
    <property type="match status" value="1"/>
</dbReference>
<dbReference type="GO" id="GO:0016491">
    <property type="term" value="F:oxidoreductase activity"/>
    <property type="evidence" value="ECO:0007669"/>
    <property type="project" value="UniProtKB-KW"/>
</dbReference>
<dbReference type="InterPro" id="IPR020471">
    <property type="entry name" value="AKR"/>
</dbReference>
<evidence type="ECO:0000313" key="4">
    <source>
        <dbReference type="Proteomes" id="UP000548423"/>
    </source>
</evidence>